<protein>
    <submittedName>
        <fullName evidence="2">Uncharacterized protein</fullName>
    </submittedName>
</protein>
<name>A0A7N5JR56_AILME</name>
<dbReference type="InParanoid" id="A0A7N5JR56"/>
<dbReference type="AlphaFoldDB" id="A0A7N5JR56"/>
<reference evidence="2 3" key="1">
    <citation type="journal article" date="2010" name="Nature">
        <title>The sequence and de novo assembly of the giant panda genome.</title>
        <authorList>
            <person name="Li R."/>
            <person name="Fan W."/>
            <person name="Tian G."/>
            <person name="Zhu H."/>
            <person name="He L."/>
            <person name="Cai J."/>
            <person name="Huang Q."/>
            <person name="Cai Q."/>
            <person name="Li B."/>
            <person name="Bai Y."/>
            <person name="Zhang Z."/>
            <person name="Zhang Y."/>
            <person name="Wang W."/>
            <person name="Li J."/>
            <person name="Wei F."/>
            <person name="Li H."/>
            <person name="Jian M."/>
            <person name="Li J."/>
            <person name="Zhang Z."/>
            <person name="Nielsen R."/>
            <person name="Li D."/>
            <person name="Gu W."/>
            <person name="Yang Z."/>
            <person name="Xuan Z."/>
            <person name="Ryder O.A."/>
            <person name="Leung F.C."/>
            <person name="Zhou Y."/>
            <person name="Cao J."/>
            <person name="Sun X."/>
            <person name="Fu Y."/>
            <person name="Fang X."/>
            <person name="Guo X."/>
            <person name="Wang B."/>
            <person name="Hou R."/>
            <person name="Shen F."/>
            <person name="Mu B."/>
            <person name="Ni P."/>
            <person name="Lin R."/>
            <person name="Qian W."/>
            <person name="Wang G."/>
            <person name="Yu C."/>
            <person name="Nie W."/>
            <person name="Wang J."/>
            <person name="Wu Z."/>
            <person name="Liang H."/>
            <person name="Min J."/>
            <person name="Wu Q."/>
            <person name="Cheng S."/>
            <person name="Ruan J."/>
            <person name="Wang M."/>
            <person name="Shi Z."/>
            <person name="Wen M."/>
            <person name="Liu B."/>
            <person name="Ren X."/>
            <person name="Zheng H."/>
            <person name="Dong D."/>
            <person name="Cook K."/>
            <person name="Shan G."/>
            <person name="Zhang H."/>
            <person name="Kosiol C."/>
            <person name="Xie X."/>
            <person name="Lu Z."/>
            <person name="Zheng H."/>
            <person name="Li Y."/>
            <person name="Steiner C.C."/>
            <person name="Lam T.T."/>
            <person name="Lin S."/>
            <person name="Zhang Q."/>
            <person name="Li G."/>
            <person name="Tian J."/>
            <person name="Gong T."/>
            <person name="Liu H."/>
            <person name="Zhang D."/>
            <person name="Fang L."/>
            <person name="Ye C."/>
            <person name="Zhang J."/>
            <person name="Hu W."/>
            <person name="Xu A."/>
            <person name="Ren Y."/>
            <person name="Zhang G."/>
            <person name="Bruford M.W."/>
            <person name="Li Q."/>
            <person name="Ma L."/>
            <person name="Guo Y."/>
            <person name="An N."/>
            <person name="Hu Y."/>
            <person name="Zheng Y."/>
            <person name="Shi Y."/>
            <person name="Li Z."/>
            <person name="Liu Q."/>
            <person name="Chen Y."/>
            <person name="Zhao J."/>
            <person name="Qu N."/>
            <person name="Zhao S."/>
            <person name="Tian F."/>
            <person name="Wang X."/>
            <person name="Wang H."/>
            <person name="Xu L."/>
            <person name="Liu X."/>
            <person name="Vinar T."/>
            <person name="Wang Y."/>
            <person name="Lam T.W."/>
            <person name="Yiu S.M."/>
            <person name="Liu S."/>
            <person name="Zhang H."/>
            <person name="Li D."/>
            <person name="Huang Y."/>
            <person name="Wang X."/>
            <person name="Yang G."/>
            <person name="Jiang Z."/>
            <person name="Wang J."/>
            <person name="Qin N."/>
            <person name="Li L."/>
            <person name="Li J."/>
            <person name="Bolund L."/>
            <person name="Kristiansen K."/>
            <person name="Wong G.K."/>
            <person name="Olson M."/>
            <person name="Zhang X."/>
            <person name="Li S."/>
            <person name="Yang H."/>
            <person name="Wang J."/>
            <person name="Wang J."/>
        </authorList>
    </citation>
    <scope>NUCLEOTIDE SEQUENCE [LARGE SCALE GENOMIC DNA]</scope>
</reference>
<organism evidence="2 3">
    <name type="scientific">Ailuropoda melanoleuca</name>
    <name type="common">Giant panda</name>
    <dbReference type="NCBI Taxonomy" id="9646"/>
    <lineage>
        <taxon>Eukaryota</taxon>
        <taxon>Metazoa</taxon>
        <taxon>Chordata</taxon>
        <taxon>Craniata</taxon>
        <taxon>Vertebrata</taxon>
        <taxon>Euteleostomi</taxon>
        <taxon>Mammalia</taxon>
        <taxon>Eutheria</taxon>
        <taxon>Laurasiatheria</taxon>
        <taxon>Carnivora</taxon>
        <taxon>Caniformia</taxon>
        <taxon>Ursidae</taxon>
        <taxon>Ailuropoda</taxon>
    </lineage>
</organism>
<sequence>MVRHRETGPQRQRDRDKKRPNERQTTDPCLRNTQTARKRSKHGETTPQQTKSGRTEGERQVRALCPGHVGGEPLEEVINRQSKVHPGLGSRRASCKERPGPALHTPGWLLLPSAGSGHRAQAGRKGRDEAALRVTLHSLPVCFPPLSAPLPALPAHRVPPGPVGGAGVLPVTLLAQSSRAV</sequence>
<evidence type="ECO:0000313" key="3">
    <source>
        <dbReference type="Proteomes" id="UP000008912"/>
    </source>
</evidence>
<evidence type="ECO:0000313" key="2">
    <source>
        <dbReference type="Ensembl" id="ENSAMEP00000029227.1"/>
    </source>
</evidence>
<dbReference type="GeneTree" id="ENSGT00910000147334"/>
<feature type="region of interest" description="Disordered" evidence="1">
    <location>
        <begin position="1"/>
        <end position="61"/>
    </location>
</feature>
<proteinExistence type="predicted"/>
<evidence type="ECO:0000256" key="1">
    <source>
        <dbReference type="SAM" id="MobiDB-lite"/>
    </source>
</evidence>
<reference evidence="2" key="3">
    <citation type="submission" date="2025-09" db="UniProtKB">
        <authorList>
            <consortium name="Ensembl"/>
        </authorList>
    </citation>
    <scope>IDENTIFICATION</scope>
</reference>
<feature type="compositionally biased region" description="Basic and acidic residues" evidence="1">
    <location>
        <begin position="1"/>
        <end position="25"/>
    </location>
</feature>
<feature type="region of interest" description="Disordered" evidence="1">
    <location>
        <begin position="79"/>
        <end position="121"/>
    </location>
</feature>
<accession>A0A7N5JR56</accession>
<keyword evidence="3" id="KW-1185">Reference proteome</keyword>
<dbReference type="Proteomes" id="UP000008912">
    <property type="component" value="Unassembled WGS sequence"/>
</dbReference>
<dbReference type="Ensembl" id="ENSAMET00000034505.1">
    <property type="protein sequence ID" value="ENSAMEP00000029227.1"/>
    <property type="gene ID" value="ENSAMEG00000027040.1"/>
</dbReference>
<reference evidence="2" key="2">
    <citation type="submission" date="2025-08" db="UniProtKB">
        <authorList>
            <consortium name="Ensembl"/>
        </authorList>
    </citation>
    <scope>IDENTIFICATION</scope>
</reference>